<feature type="region of interest" description="Disordered" evidence="2">
    <location>
        <begin position="90"/>
        <end position="201"/>
    </location>
</feature>
<dbReference type="InterPro" id="IPR009060">
    <property type="entry name" value="UBA-like_sf"/>
</dbReference>
<dbReference type="InterPro" id="IPR015360">
    <property type="entry name" value="XPC-bd"/>
</dbReference>
<comment type="subcellular location">
    <subcellularLocation>
        <location evidence="1">Nucleus</location>
    </subcellularLocation>
    <subcellularLocation>
        <location evidence="1">Cytoplasm</location>
    </subcellularLocation>
</comment>
<dbReference type="FunFam" id="1.10.8.10:FF:000002">
    <property type="entry name" value="UV excision repair protein RAD23 homolog"/>
    <property type="match status" value="1"/>
</dbReference>
<organism evidence="5 6">
    <name type="scientific">Stichopus japonicus</name>
    <name type="common">Sea cucumber</name>
    <dbReference type="NCBI Taxonomy" id="307972"/>
    <lineage>
        <taxon>Eukaryota</taxon>
        <taxon>Metazoa</taxon>
        <taxon>Echinodermata</taxon>
        <taxon>Eleutherozoa</taxon>
        <taxon>Echinozoa</taxon>
        <taxon>Holothuroidea</taxon>
        <taxon>Aspidochirotacea</taxon>
        <taxon>Aspidochirotida</taxon>
        <taxon>Stichopodidae</taxon>
        <taxon>Apostichopus</taxon>
    </lineage>
</organism>
<dbReference type="GO" id="GO:0005829">
    <property type="term" value="C:cytosol"/>
    <property type="evidence" value="ECO:0007669"/>
    <property type="project" value="TreeGrafter"/>
</dbReference>
<comment type="caution">
    <text evidence="5">The sequence shown here is derived from an EMBL/GenBank/DDBJ whole genome shotgun (WGS) entry which is preliminary data.</text>
</comment>
<evidence type="ECO:0000256" key="1">
    <source>
        <dbReference type="RuleBase" id="RU367049"/>
    </source>
</evidence>
<dbReference type="PANTHER" id="PTHR10621">
    <property type="entry name" value="UV EXCISION REPAIR PROTEIN RAD23"/>
    <property type="match status" value="1"/>
</dbReference>
<dbReference type="Gene3D" id="1.10.10.540">
    <property type="entry name" value="XPC-binding domain"/>
    <property type="match status" value="1"/>
</dbReference>
<evidence type="ECO:0000256" key="2">
    <source>
        <dbReference type="SAM" id="MobiDB-lite"/>
    </source>
</evidence>
<dbReference type="STRING" id="307972.A0A2G8LH86"/>
<dbReference type="OrthoDB" id="419317at2759"/>
<evidence type="ECO:0000313" key="5">
    <source>
        <dbReference type="EMBL" id="PIK59617.1"/>
    </source>
</evidence>
<dbReference type="Proteomes" id="UP000230750">
    <property type="component" value="Unassembled WGS sequence"/>
</dbReference>
<feature type="compositionally biased region" description="Polar residues" evidence="2">
    <location>
        <begin position="145"/>
        <end position="157"/>
    </location>
</feature>
<accession>A0A2G8LH86</accession>
<dbReference type="InterPro" id="IPR029071">
    <property type="entry name" value="Ubiquitin-like_domsf"/>
</dbReference>
<dbReference type="PANTHER" id="PTHR10621:SF0">
    <property type="entry name" value="UV EXCISION REPAIR PROTEIN RAD23"/>
    <property type="match status" value="1"/>
</dbReference>
<dbReference type="PROSITE" id="PS50030">
    <property type="entry name" value="UBA"/>
    <property type="match status" value="1"/>
</dbReference>
<feature type="domain" description="Ubiquitin-like" evidence="4">
    <location>
        <begin position="34"/>
        <end position="90"/>
    </location>
</feature>
<feature type="compositionally biased region" description="Basic and acidic residues" evidence="2">
    <location>
        <begin position="111"/>
        <end position="123"/>
    </location>
</feature>
<dbReference type="Pfam" id="PF00627">
    <property type="entry name" value="UBA"/>
    <property type="match status" value="1"/>
</dbReference>
<comment type="function">
    <text evidence="1">Multiubiquitin chain receptor involved in modulation of proteasomal degradation. Involved in nucleotide excision repair.</text>
</comment>
<feature type="compositionally biased region" description="Low complexity" evidence="2">
    <location>
        <begin position="178"/>
        <end position="188"/>
    </location>
</feature>
<dbReference type="SUPFAM" id="SSF54236">
    <property type="entry name" value="Ubiquitin-like"/>
    <property type="match status" value="1"/>
</dbReference>
<dbReference type="CDD" id="cd14380">
    <property type="entry name" value="UBA2_Rad23"/>
    <property type="match status" value="1"/>
</dbReference>
<name>A0A2G8LH86_STIJA</name>
<dbReference type="InterPro" id="IPR015940">
    <property type="entry name" value="UBA"/>
</dbReference>
<dbReference type="Gene3D" id="1.10.8.10">
    <property type="entry name" value="DNA helicase RuvA subunit, C-terminal domain"/>
    <property type="match status" value="1"/>
</dbReference>
<dbReference type="AlphaFoldDB" id="A0A2G8LH86"/>
<proteinExistence type="inferred from homology"/>
<dbReference type="EMBL" id="MRZV01000078">
    <property type="protein sequence ID" value="PIK59617.1"/>
    <property type="molecule type" value="Genomic_DNA"/>
</dbReference>
<dbReference type="Pfam" id="PF09280">
    <property type="entry name" value="XPC-binding"/>
    <property type="match status" value="1"/>
</dbReference>
<evidence type="ECO:0000259" key="3">
    <source>
        <dbReference type="PROSITE" id="PS50030"/>
    </source>
</evidence>
<keyword evidence="1" id="KW-0539">Nucleus</keyword>
<dbReference type="GO" id="GO:0043130">
    <property type="term" value="F:ubiquitin binding"/>
    <property type="evidence" value="ECO:0007669"/>
    <property type="project" value="UniProtKB-UniRule"/>
</dbReference>
<dbReference type="SMART" id="SM00213">
    <property type="entry name" value="UBQ"/>
    <property type="match status" value="1"/>
</dbReference>
<keyword evidence="1" id="KW-0227">DNA damage</keyword>
<evidence type="ECO:0000259" key="4">
    <source>
        <dbReference type="PROSITE" id="PS50053"/>
    </source>
</evidence>
<dbReference type="GO" id="GO:0070628">
    <property type="term" value="F:proteasome binding"/>
    <property type="evidence" value="ECO:0007669"/>
    <property type="project" value="TreeGrafter"/>
</dbReference>
<dbReference type="GO" id="GO:0003684">
    <property type="term" value="F:damaged DNA binding"/>
    <property type="evidence" value="ECO:0007669"/>
    <property type="project" value="UniProtKB-UniRule"/>
</dbReference>
<dbReference type="GO" id="GO:0005654">
    <property type="term" value="C:nucleoplasm"/>
    <property type="evidence" value="ECO:0007669"/>
    <property type="project" value="TreeGrafter"/>
</dbReference>
<dbReference type="SMART" id="SM00165">
    <property type="entry name" value="UBA"/>
    <property type="match status" value="1"/>
</dbReference>
<dbReference type="InterPro" id="IPR000626">
    <property type="entry name" value="Ubiquitin-like_dom"/>
</dbReference>
<feature type="compositionally biased region" description="Low complexity" evidence="2">
    <location>
        <begin position="90"/>
        <end position="110"/>
    </location>
</feature>
<comment type="similarity">
    <text evidence="1">Belongs to the RAD23 family.</text>
</comment>
<keyword evidence="1" id="KW-0963">Cytoplasm</keyword>
<dbReference type="InterPro" id="IPR004806">
    <property type="entry name" value="Rad23"/>
</dbReference>
<dbReference type="SUPFAM" id="SSF46934">
    <property type="entry name" value="UBA-like"/>
    <property type="match status" value="1"/>
</dbReference>
<feature type="compositionally biased region" description="Low complexity" evidence="2">
    <location>
        <begin position="125"/>
        <end position="144"/>
    </location>
</feature>
<evidence type="ECO:0000313" key="6">
    <source>
        <dbReference type="Proteomes" id="UP000230750"/>
    </source>
</evidence>
<dbReference type="SUPFAM" id="SSF101238">
    <property type="entry name" value="XPC-binding domain"/>
    <property type="match status" value="1"/>
</dbReference>
<dbReference type="PROSITE" id="PS50053">
    <property type="entry name" value="UBIQUITIN_2"/>
    <property type="match status" value="1"/>
</dbReference>
<feature type="domain" description="UBA" evidence="3">
    <location>
        <begin position="304"/>
        <end position="345"/>
    </location>
</feature>
<dbReference type="Gene3D" id="3.10.20.90">
    <property type="entry name" value="Phosphatidylinositol 3-kinase Catalytic Subunit, Chain A, domain 1"/>
    <property type="match status" value="1"/>
</dbReference>
<dbReference type="GO" id="GO:0043161">
    <property type="term" value="P:proteasome-mediated ubiquitin-dependent protein catabolic process"/>
    <property type="evidence" value="ECO:0007669"/>
    <property type="project" value="UniProtKB-UniRule"/>
</dbReference>
<dbReference type="GO" id="GO:0031593">
    <property type="term" value="F:polyubiquitin modification-dependent protein binding"/>
    <property type="evidence" value="ECO:0007669"/>
    <property type="project" value="UniProtKB-UniRule"/>
</dbReference>
<dbReference type="PRINTS" id="PR01839">
    <property type="entry name" value="RAD23PROTEIN"/>
</dbReference>
<sequence>MGIRICLKLQLSKHHQFKVGSDNYRNANSSCLYSVKELKEKIEAERGKDYPAAGQKLIYAGKILNDESPLKEYHIVEPNFVVVMVTKPSSAAATEATPAASTETAKTTPTTKEETSTEKKEESTTDAASAIATTTPSQPSEPTPGASSQVSLESAESTLGIPDLPEPAEEEAQPPLNPETESSGSTPAQPQPPASAPATGDSAANRLAFLRGQAQFASMRQLVQRNPALLPVLLQQVGQSNPELLQMELVDVPRREAPPAAGGSLSGPSRHLPHHLPAQKVGSTVVVVGNPPGAQQGVNYIQVTATERAAIERLKAMGYAEEIVVQAYFACEKNEQLAANFLINQTMDED</sequence>
<keyword evidence="1" id="KW-0234">DNA repair</keyword>
<protein>
    <recommendedName>
        <fullName evidence="1">UV excision repair protein RAD23</fullName>
    </recommendedName>
</protein>
<gene>
    <name evidence="5" type="ORF">BSL78_03472</name>
</gene>
<reference evidence="5 6" key="1">
    <citation type="journal article" date="2017" name="PLoS Biol.">
        <title>The sea cucumber genome provides insights into morphological evolution and visceral regeneration.</title>
        <authorList>
            <person name="Zhang X."/>
            <person name="Sun L."/>
            <person name="Yuan J."/>
            <person name="Sun Y."/>
            <person name="Gao Y."/>
            <person name="Zhang L."/>
            <person name="Li S."/>
            <person name="Dai H."/>
            <person name="Hamel J.F."/>
            <person name="Liu C."/>
            <person name="Yu Y."/>
            <person name="Liu S."/>
            <person name="Lin W."/>
            <person name="Guo K."/>
            <person name="Jin S."/>
            <person name="Xu P."/>
            <person name="Storey K.B."/>
            <person name="Huan P."/>
            <person name="Zhang T."/>
            <person name="Zhou Y."/>
            <person name="Zhang J."/>
            <person name="Lin C."/>
            <person name="Li X."/>
            <person name="Xing L."/>
            <person name="Huo D."/>
            <person name="Sun M."/>
            <person name="Wang L."/>
            <person name="Mercier A."/>
            <person name="Li F."/>
            <person name="Yang H."/>
            <person name="Xiang J."/>
        </authorList>
    </citation>
    <scope>NUCLEOTIDE SEQUENCE [LARGE SCALE GENOMIC DNA]</scope>
    <source>
        <strain evidence="5">Shaxun</strain>
        <tissue evidence="5">Muscle</tissue>
    </source>
</reference>
<dbReference type="InterPro" id="IPR036353">
    <property type="entry name" value="XPC-bd_sf"/>
</dbReference>
<dbReference type="Pfam" id="PF00240">
    <property type="entry name" value="ubiquitin"/>
    <property type="match status" value="1"/>
</dbReference>
<dbReference type="GO" id="GO:0006289">
    <property type="term" value="P:nucleotide-excision repair"/>
    <property type="evidence" value="ECO:0007669"/>
    <property type="project" value="UniProtKB-UniRule"/>
</dbReference>
<keyword evidence="6" id="KW-1185">Reference proteome</keyword>